<dbReference type="AlphaFoldDB" id="A0A2K8NRE1"/>
<keyword evidence="2" id="KW-1185">Reference proteome</keyword>
<proteinExistence type="predicted"/>
<dbReference type="Proteomes" id="UP000232222">
    <property type="component" value="Chromosome"/>
</dbReference>
<organism evidence="1 2">
    <name type="scientific">Entomoplasma freundtii</name>
    <dbReference type="NCBI Taxonomy" id="74700"/>
    <lineage>
        <taxon>Bacteria</taxon>
        <taxon>Bacillati</taxon>
        <taxon>Mycoplasmatota</taxon>
        <taxon>Mollicutes</taxon>
        <taxon>Entomoplasmatales</taxon>
        <taxon>Entomoplasmataceae</taxon>
        <taxon>Entomoplasma</taxon>
    </lineage>
</organism>
<reference evidence="1 2" key="1">
    <citation type="submission" date="2017-11" db="EMBL/GenBank/DDBJ databases">
        <title>Genome sequence of Entomoplasma freundtii BARC 318 (ATCC 51999).</title>
        <authorList>
            <person name="Lo W.-S."/>
            <person name="Gasparich G.E."/>
            <person name="Kuo C.-H."/>
        </authorList>
    </citation>
    <scope>NUCLEOTIDE SEQUENCE [LARGE SCALE GENOMIC DNA]</scope>
    <source>
        <strain evidence="1 2">BARC 318</strain>
    </source>
</reference>
<dbReference type="EMBL" id="CP024962">
    <property type="protein sequence ID" value="ATZ16106.1"/>
    <property type="molecule type" value="Genomic_DNA"/>
</dbReference>
<evidence type="ECO:0000313" key="1">
    <source>
        <dbReference type="EMBL" id="ATZ16106.1"/>
    </source>
</evidence>
<accession>A0A2K8NRE1</accession>
<dbReference type="InterPro" id="IPR025456">
    <property type="entry name" value="DUF4310"/>
</dbReference>
<protein>
    <submittedName>
        <fullName evidence="1">Membrane protein</fullName>
    </submittedName>
</protein>
<dbReference type="KEGG" id="efr:EFREU_v1c00790"/>
<evidence type="ECO:0000313" key="2">
    <source>
        <dbReference type="Proteomes" id="UP000232222"/>
    </source>
</evidence>
<dbReference type="RefSeq" id="WP_198507958.1">
    <property type="nucleotide sequence ID" value="NZ_CP024962.1"/>
</dbReference>
<name>A0A2K8NRE1_9MOLU</name>
<dbReference type="Pfam" id="PF14187">
    <property type="entry name" value="DUF4310"/>
    <property type="match status" value="1"/>
</dbReference>
<sequence length="548" mass="61760">MLNNNLKNNKNPSQCNKVGKMDEEIAILRLELDKNLNHDQKSEVRQKILKKQNQKKVVIEKSRHKVGTLKTDLDFVKKSIENSEKTHKKMEGIFNRKNQQFQLKEKVYEEARTRSKTYALGEKKRDFLIFKKTKKLEKDKTILVDKLLILEKRALQKQEAFLLSKEEETAYLKETIGEIEKDFKNYFQNLSKTDPEYLKLEQDYSFLKKKSTIHLAKIQKKLAKSLEDLKKSEIQVIELKTKIDSQVHVIQNFKNQNLRQFNRYEQYQKDQKLISEMNVLKAELNSNQKILDRAKNNWNKNLIYQSKIESEIESLAPEVNMDLSLVPFAASKTTNIFNRVERLLLKDWFFIVIVGVMGAGVVLATFMYVKFGVGALNEIFVVAMLKQGLDSGDYTAALGFASSYIIARILEGPLVGILDVGGAILTGLGIGIPAIFLSSSKLSFMMFNPFYAFLIGLVGGVLIGAIVIIIRLFKPKEAANLGTDIMIGAGNATGKFLGPLVVFSAAMFQPLVGLGAGLGAILFTWIKKPIVGGAIMGAMLFGLVPAFA</sequence>
<gene>
    <name evidence="1" type="ORF">EFREU_v1c00790</name>
</gene>